<comment type="caution">
    <text evidence="1">The sequence shown here is derived from an EMBL/GenBank/DDBJ whole genome shotgun (WGS) entry which is preliminary data.</text>
</comment>
<keyword evidence="2" id="KW-1185">Reference proteome</keyword>
<dbReference type="Gene3D" id="3.30.530.20">
    <property type="match status" value="1"/>
</dbReference>
<dbReference type="SUPFAM" id="SSF55961">
    <property type="entry name" value="Bet v1-like"/>
    <property type="match status" value="1"/>
</dbReference>
<gene>
    <name evidence="1" type="ORF">J2S63_000202</name>
</gene>
<dbReference type="RefSeq" id="WP_310297424.1">
    <property type="nucleotide sequence ID" value="NZ_BAAAPS010000011.1"/>
</dbReference>
<dbReference type="InterPro" id="IPR010419">
    <property type="entry name" value="CO_DH_gsu"/>
</dbReference>
<accession>A0ABU2BTH1</accession>
<dbReference type="PANTHER" id="PTHR38588">
    <property type="entry name" value="BLL0334 PROTEIN"/>
    <property type="match status" value="1"/>
</dbReference>
<evidence type="ECO:0000313" key="2">
    <source>
        <dbReference type="Proteomes" id="UP001183648"/>
    </source>
</evidence>
<sequence length="152" mass="16477">MRFDGKREVSATRDAVWRTLHDAEVLRELVTGCESLTPRGAGTYAATMAARVGPVADRYRGTFTIEDQVAGEELLVRVDAKGRCGRIDLVLRVRLTDGPRGTTVLTYVADARVGGLVSRVSGAALRVFGNHFTGCFFRGLDRVVPARTLVPA</sequence>
<dbReference type="Proteomes" id="UP001183648">
    <property type="component" value="Unassembled WGS sequence"/>
</dbReference>
<dbReference type="Pfam" id="PF06240">
    <property type="entry name" value="COXG"/>
    <property type="match status" value="1"/>
</dbReference>
<protein>
    <submittedName>
        <fullName evidence="1">Carbon monoxide dehydrogenase subunit G</fullName>
    </submittedName>
</protein>
<organism evidence="1 2">
    <name type="scientific">Nocardioides marmoribigeumensis</name>
    <dbReference type="NCBI Taxonomy" id="433649"/>
    <lineage>
        <taxon>Bacteria</taxon>
        <taxon>Bacillati</taxon>
        <taxon>Actinomycetota</taxon>
        <taxon>Actinomycetes</taxon>
        <taxon>Propionibacteriales</taxon>
        <taxon>Nocardioidaceae</taxon>
        <taxon>Nocardioides</taxon>
    </lineage>
</organism>
<evidence type="ECO:0000313" key="1">
    <source>
        <dbReference type="EMBL" id="MDR7360649.1"/>
    </source>
</evidence>
<reference evidence="1 2" key="1">
    <citation type="submission" date="2023-07" db="EMBL/GenBank/DDBJ databases">
        <title>Sequencing the genomes of 1000 actinobacteria strains.</title>
        <authorList>
            <person name="Klenk H.-P."/>
        </authorList>
    </citation>
    <scope>NUCLEOTIDE SEQUENCE [LARGE SCALE GENOMIC DNA]</scope>
    <source>
        <strain evidence="1 2">DSM 19426</strain>
    </source>
</reference>
<name>A0ABU2BTH1_9ACTN</name>
<dbReference type="InterPro" id="IPR023393">
    <property type="entry name" value="START-like_dom_sf"/>
</dbReference>
<dbReference type="PANTHER" id="PTHR38588:SF1">
    <property type="entry name" value="BLL0334 PROTEIN"/>
    <property type="match status" value="1"/>
</dbReference>
<dbReference type="EMBL" id="JAVDYG010000001">
    <property type="protein sequence ID" value="MDR7360649.1"/>
    <property type="molecule type" value="Genomic_DNA"/>
</dbReference>
<proteinExistence type="predicted"/>